<evidence type="ECO:0000256" key="1">
    <source>
        <dbReference type="SAM" id="MobiDB-lite"/>
    </source>
</evidence>
<dbReference type="STRING" id="690850.Desaf_0693"/>
<dbReference type="eggNOG" id="COG4387">
    <property type="taxonomic scope" value="Bacteria"/>
</dbReference>
<dbReference type="Pfam" id="PF07030">
    <property type="entry name" value="Phage_Mu_Gp36"/>
    <property type="match status" value="1"/>
</dbReference>
<protein>
    <recommendedName>
        <fullName evidence="4">Mu-like prophage protein gp36</fullName>
    </recommendedName>
</protein>
<evidence type="ECO:0000313" key="2">
    <source>
        <dbReference type="EMBL" id="EGJ49045.1"/>
    </source>
</evidence>
<dbReference type="EMBL" id="CP003221">
    <property type="protein sequence ID" value="EGJ49045.1"/>
    <property type="molecule type" value="Genomic_DNA"/>
</dbReference>
<organism evidence="2 3">
    <name type="scientific">Desulfocurvibacter africanus subsp. africanus str. Walvis Bay</name>
    <dbReference type="NCBI Taxonomy" id="690850"/>
    <lineage>
        <taxon>Bacteria</taxon>
        <taxon>Pseudomonadati</taxon>
        <taxon>Thermodesulfobacteriota</taxon>
        <taxon>Desulfovibrionia</taxon>
        <taxon>Desulfovibrionales</taxon>
        <taxon>Desulfovibrionaceae</taxon>
        <taxon>Desulfocurvibacter</taxon>
    </lineage>
</organism>
<dbReference type="HOGENOM" id="CLU_112375_1_1_7"/>
<sequence length="138" mass="14819" precursor="true">MSYASQQDIVDRHGEEELLLLADRDGDGVVDPDVILQAQADADAEIDAYLAARYQLPLPTVPTVLKRLAVDILVYRLASDAGTGTDERRLRYEDAVALLRRISKGEVSLGLTEAPTSTGGGVHMTSGPRRFGRGGGLL</sequence>
<dbReference type="KEGG" id="daf:Desaf_0693"/>
<evidence type="ECO:0008006" key="4">
    <source>
        <dbReference type="Google" id="ProtNLM"/>
    </source>
</evidence>
<dbReference type="InterPro" id="IPR009752">
    <property type="entry name" value="Phage_Mu_GpJ"/>
</dbReference>
<dbReference type="RefSeq" id="WP_014258881.1">
    <property type="nucleotide sequence ID" value="NC_016629.1"/>
</dbReference>
<reference evidence="2 3" key="1">
    <citation type="journal article" date="2011" name="J. Bacteriol.">
        <title>Genome sequence of the mercury-methylating and pleomorphic Desulfovibrio africanus Strain Walvis Bay.</title>
        <authorList>
            <person name="Brown S.D."/>
            <person name="Wall J.D."/>
            <person name="Kucken A.M."/>
            <person name="Gilmour C.C."/>
            <person name="Podar M."/>
            <person name="Brandt C.C."/>
            <person name="Teshima H."/>
            <person name="Detter J.C."/>
            <person name="Han C.S."/>
            <person name="Land M.L."/>
            <person name="Lucas S."/>
            <person name="Han J."/>
            <person name="Pennacchio L."/>
            <person name="Nolan M."/>
            <person name="Pitluck S."/>
            <person name="Woyke T."/>
            <person name="Goodwin L."/>
            <person name="Palumbo A.V."/>
            <person name="Elias D.A."/>
        </authorList>
    </citation>
    <scope>NUCLEOTIDE SEQUENCE [LARGE SCALE GENOMIC DNA]</scope>
    <source>
        <strain evidence="2 3">Walvis Bay</strain>
    </source>
</reference>
<evidence type="ECO:0000313" key="3">
    <source>
        <dbReference type="Proteomes" id="UP000007844"/>
    </source>
</evidence>
<feature type="region of interest" description="Disordered" evidence="1">
    <location>
        <begin position="113"/>
        <end position="138"/>
    </location>
</feature>
<dbReference type="Proteomes" id="UP000007844">
    <property type="component" value="Chromosome"/>
</dbReference>
<proteinExistence type="predicted"/>
<dbReference type="AlphaFoldDB" id="F3YW15"/>
<accession>F3YW15</accession>
<keyword evidence="3" id="KW-1185">Reference proteome</keyword>
<name>F3YW15_DESAF</name>
<gene>
    <name evidence="2" type="ORF">Desaf_0693</name>
</gene>